<comment type="caution">
    <text evidence="1">The sequence shown here is derived from an EMBL/GenBank/DDBJ whole genome shotgun (WGS) entry which is preliminary data.</text>
</comment>
<dbReference type="EMBL" id="JWZX01002713">
    <property type="protein sequence ID" value="KOO27446.1"/>
    <property type="molecule type" value="Genomic_DNA"/>
</dbReference>
<sequence length="357" mass="38699">MVTEQALTLACDDPPNFPLEHGGLLPSVLPGHLFKYFHGPHFDWSFPVKLPRGVPTVLLEGAQMNPGIWAWNESKGSRLVSTFATHARRVLLFSKSRWAEKFDRASVDAILERNLNLDGCLLRYLLAPRPALQRAMRAATALTATPGALMPTVTMHVRSGDKAFAHGGWSAPGKLWYAAAEVRSSPFDASPSGAFACLERLSDAIAADCVSCVVVSDSSLVEECARRALPHVVISPGLPIHLAASSTNLTSDPINIQRIFLDWFLLAMSRSTLLLQSQSTFASTAYSFKAASAAVAPHDTSAAQWPFVILAESGDPFRDAAQHATQLHTPGAAERWWQDRCRPGAPPTGCLYSTTEQ</sequence>
<evidence type="ECO:0000313" key="1">
    <source>
        <dbReference type="EMBL" id="KOO27446.1"/>
    </source>
</evidence>
<name>A0A0M0JLL4_9EUKA</name>
<keyword evidence="2" id="KW-1185">Reference proteome</keyword>
<gene>
    <name evidence="1" type="ORF">Ctob_009821</name>
</gene>
<protein>
    <submittedName>
        <fullName evidence="1">Uncharacterized protein</fullName>
    </submittedName>
</protein>
<proteinExistence type="predicted"/>
<evidence type="ECO:0000313" key="2">
    <source>
        <dbReference type="Proteomes" id="UP000037460"/>
    </source>
</evidence>
<reference evidence="2" key="1">
    <citation type="journal article" date="2015" name="PLoS Genet.">
        <title>Genome Sequence and Transcriptome Analyses of Chrysochromulina tobin: Metabolic Tools for Enhanced Algal Fitness in the Prominent Order Prymnesiales (Haptophyceae).</title>
        <authorList>
            <person name="Hovde B.T."/>
            <person name="Deodato C.R."/>
            <person name="Hunsperger H.M."/>
            <person name="Ryken S.A."/>
            <person name="Yost W."/>
            <person name="Jha R.K."/>
            <person name="Patterson J."/>
            <person name="Monnat R.J. Jr."/>
            <person name="Barlow S.B."/>
            <person name="Starkenburg S.R."/>
            <person name="Cattolico R.A."/>
        </authorList>
    </citation>
    <scope>NUCLEOTIDE SEQUENCE</scope>
    <source>
        <strain evidence="2">CCMP291</strain>
    </source>
</reference>
<dbReference type="AlphaFoldDB" id="A0A0M0JLL4"/>
<dbReference type="Proteomes" id="UP000037460">
    <property type="component" value="Unassembled WGS sequence"/>
</dbReference>
<organism evidence="1 2">
    <name type="scientific">Chrysochromulina tobinii</name>
    <dbReference type="NCBI Taxonomy" id="1460289"/>
    <lineage>
        <taxon>Eukaryota</taxon>
        <taxon>Haptista</taxon>
        <taxon>Haptophyta</taxon>
        <taxon>Prymnesiophyceae</taxon>
        <taxon>Prymnesiales</taxon>
        <taxon>Chrysochromulinaceae</taxon>
        <taxon>Chrysochromulina</taxon>
    </lineage>
</organism>
<accession>A0A0M0JLL4</accession>